<keyword evidence="2" id="KW-1185">Reference proteome</keyword>
<reference evidence="2" key="1">
    <citation type="journal article" date="2019" name="Int. J. Syst. Evol. Microbiol.">
        <title>The Global Catalogue of Microorganisms (GCM) 10K type strain sequencing project: providing services to taxonomists for standard genome sequencing and annotation.</title>
        <authorList>
            <consortium name="The Broad Institute Genomics Platform"/>
            <consortium name="The Broad Institute Genome Sequencing Center for Infectious Disease"/>
            <person name="Wu L."/>
            <person name="Ma J."/>
        </authorList>
    </citation>
    <scope>NUCLEOTIDE SEQUENCE [LARGE SCALE GENOMIC DNA]</scope>
    <source>
        <strain evidence="2">CGMCC 1.12404</strain>
    </source>
</reference>
<evidence type="ECO:0000313" key="2">
    <source>
        <dbReference type="Proteomes" id="UP000617979"/>
    </source>
</evidence>
<dbReference type="Proteomes" id="UP000617979">
    <property type="component" value="Unassembled WGS sequence"/>
</dbReference>
<accession>A0ABQ1G6L6</accession>
<sequence>MLGLTAVNGDITRLKRKFGLKGSLLYANVTDFRRPKQSIRFEID</sequence>
<name>A0ABQ1G6L6_9BACL</name>
<organism evidence="1 2">
    <name type="scientific">Kroppenstedtia guangzhouensis</name>
    <dbReference type="NCBI Taxonomy" id="1274356"/>
    <lineage>
        <taxon>Bacteria</taxon>
        <taxon>Bacillati</taxon>
        <taxon>Bacillota</taxon>
        <taxon>Bacilli</taxon>
        <taxon>Bacillales</taxon>
        <taxon>Thermoactinomycetaceae</taxon>
        <taxon>Kroppenstedtia</taxon>
    </lineage>
</organism>
<evidence type="ECO:0000313" key="1">
    <source>
        <dbReference type="EMBL" id="GGA37719.1"/>
    </source>
</evidence>
<proteinExistence type="predicted"/>
<protein>
    <submittedName>
        <fullName evidence="1">Uncharacterized protein</fullName>
    </submittedName>
</protein>
<comment type="caution">
    <text evidence="1">The sequence shown here is derived from an EMBL/GenBank/DDBJ whole genome shotgun (WGS) entry which is preliminary data.</text>
</comment>
<gene>
    <name evidence="1" type="ORF">GCM10007416_08270</name>
</gene>
<dbReference type="EMBL" id="BMEX01000002">
    <property type="protein sequence ID" value="GGA37719.1"/>
    <property type="molecule type" value="Genomic_DNA"/>
</dbReference>